<dbReference type="Gene3D" id="1.10.287.130">
    <property type="match status" value="1"/>
</dbReference>
<keyword evidence="7 16" id="KW-0812">Transmembrane</keyword>
<keyword evidence="9" id="KW-0418">Kinase</keyword>
<evidence type="ECO:0000256" key="16">
    <source>
        <dbReference type="SAM" id="Phobius"/>
    </source>
</evidence>
<keyword evidence="11 16" id="KW-1133">Transmembrane helix</keyword>
<dbReference type="CDD" id="cd00082">
    <property type="entry name" value="HisKA"/>
    <property type="match status" value="1"/>
</dbReference>
<evidence type="ECO:0000259" key="20">
    <source>
        <dbReference type="PROSITE" id="PS50113"/>
    </source>
</evidence>
<dbReference type="Gene3D" id="3.30.450.20">
    <property type="entry name" value="PAS domain"/>
    <property type="match status" value="2"/>
</dbReference>
<feature type="domain" description="PAS" evidence="19">
    <location>
        <begin position="350"/>
        <end position="403"/>
    </location>
</feature>
<organism evidence="21 22">
    <name type="scientific">Thioalkalivibrio denitrificans</name>
    <dbReference type="NCBI Taxonomy" id="108003"/>
    <lineage>
        <taxon>Bacteria</taxon>
        <taxon>Pseudomonadati</taxon>
        <taxon>Pseudomonadota</taxon>
        <taxon>Gammaproteobacteria</taxon>
        <taxon>Chromatiales</taxon>
        <taxon>Ectothiorhodospiraceae</taxon>
        <taxon>Thioalkalivibrio</taxon>
    </lineage>
</organism>
<dbReference type="PRINTS" id="PR00344">
    <property type="entry name" value="BCTRLSENSOR"/>
</dbReference>
<dbReference type="InterPro" id="IPR003661">
    <property type="entry name" value="HisK_dim/P_dom"/>
</dbReference>
<evidence type="ECO:0000259" key="19">
    <source>
        <dbReference type="PROSITE" id="PS50112"/>
    </source>
</evidence>
<feature type="domain" description="Response regulatory" evidence="18">
    <location>
        <begin position="729"/>
        <end position="846"/>
    </location>
</feature>
<evidence type="ECO:0000256" key="8">
    <source>
        <dbReference type="ARBA" id="ARBA00022741"/>
    </source>
</evidence>
<keyword evidence="5 14" id="KW-0597">Phosphoprotein</keyword>
<dbReference type="GO" id="GO:0006355">
    <property type="term" value="P:regulation of DNA-templated transcription"/>
    <property type="evidence" value="ECO:0007669"/>
    <property type="project" value="InterPro"/>
</dbReference>
<feature type="compositionally biased region" description="Basic and acidic residues" evidence="15">
    <location>
        <begin position="411"/>
        <end position="428"/>
    </location>
</feature>
<dbReference type="SUPFAM" id="SSF103190">
    <property type="entry name" value="Sensory domain-like"/>
    <property type="match status" value="1"/>
</dbReference>
<keyword evidence="12" id="KW-0902">Two-component regulatory system</keyword>
<sequence length="872" mass="96279">MNDVASRSVTPILGRLLWPLSLTLVLMVAAATALLWHQQERRLDDAIGQRINEIYTHLQGIQSRDIAVMEALLELITSDEAIRASLAARDRVGLLEQSRDLFETLRREWGIAHFYFQDPARYNILRVQFPERSGGRIDRYTTLEAERSGKTVGGIETGTFGIYMLRVVRPVFVDGALIGYVELGRDIYDILRELHADPAVEVAVTLRKELLDRERWETGVGLIDGTGDWDLLPDEVISYSSLEDFPTQLLIREHSGSALPGDGRASRMFHAKGRAWRFADTPMLDASGREVGNLAVMLDMSATQAEFHRTLIVVGTAILLVLSLLLFSLYRLLRRTDRQLLAQQAELLRTEALRKAVFDTVPDGIIVIDERGNMELVNPAAETIFGYRSEEVLGRPVSLLMPDLPGSGPEDDGRPHPRGGETNGRSKDGAVFPVELAITETRLAGRQLFTGVVRDISDRKRAEQELISAREAAETASRAKSDFLSSMSHELRTPMNAILGFAQLLEYDGRLDRDQLDSVQEILRSGRHLLDLINEVLDLVKVESGRIDLSLEPLDLCGLVEECFGLVEPLAAERGLSMQRRCSTGAALVRADRVRLKQVLLNLLSNGIKYNREQGRVEVTACDTGEDRVRITVADTGPGIAPERIADLFQPFSRLEAEYSGVEGTGIGLTITRRLVEMMGGEIGVDSEPGAGSRFWVELPTGGVEGAGDMRPASVGGNAWRPDSDHQHLVLYIEDNPANLKLISQLLGRHEHVQLITAHTPELGLELAAARRPELILLDINLPGMDGYQVLEILRADSRLRNTPVVAISASAMPREVERGMAAGFDDYLTKPIDVGRFYAVVESWLSGGAERADDESGPGAPRHFCPPSSVI</sequence>
<dbReference type="InterPro" id="IPR000700">
    <property type="entry name" value="PAS-assoc_C"/>
</dbReference>
<dbReference type="CDD" id="cd16922">
    <property type="entry name" value="HATPase_EvgS-ArcB-TorS-like"/>
    <property type="match status" value="1"/>
</dbReference>
<keyword evidence="10" id="KW-0067">ATP-binding</keyword>
<dbReference type="InterPro" id="IPR001789">
    <property type="entry name" value="Sig_transdc_resp-reg_receiver"/>
</dbReference>
<evidence type="ECO:0000256" key="1">
    <source>
        <dbReference type="ARBA" id="ARBA00000085"/>
    </source>
</evidence>
<evidence type="ECO:0000256" key="14">
    <source>
        <dbReference type="PROSITE-ProRule" id="PRU00169"/>
    </source>
</evidence>
<feature type="transmembrane region" description="Helical" evidence="16">
    <location>
        <begin position="16"/>
        <end position="36"/>
    </location>
</feature>
<dbReference type="EMBL" id="MVBK01000049">
    <property type="protein sequence ID" value="OOG24231.1"/>
    <property type="molecule type" value="Genomic_DNA"/>
</dbReference>
<evidence type="ECO:0000256" key="3">
    <source>
        <dbReference type="ARBA" id="ARBA00012438"/>
    </source>
</evidence>
<dbReference type="Pfam" id="PF00072">
    <property type="entry name" value="Response_reg"/>
    <property type="match status" value="1"/>
</dbReference>
<dbReference type="Gene3D" id="3.40.50.2300">
    <property type="match status" value="1"/>
</dbReference>
<gene>
    <name evidence="21" type="ORF">B1C78_09095</name>
</gene>
<dbReference type="SMART" id="SM00387">
    <property type="entry name" value="HATPase_c"/>
    <property type="match status" value="1"/>
</dbReference>
<comment type="catalytic activity">
    <reaction evidence="1">
        <text>ATP + protein L-histidine = ADP + protein N-phospho-L-histidine.</text>
        <dbReference type="EC" id="2.7.13.3"/>
    </reaction>
</comment>
<dbReference type="SMART" id="SM00388">
    <property type="entry name" value="HisKA"/>
    <property type="match status" value="1"/>
</dbReference>
<dbReference type="Pfam" id="PF14827">
    <property type="entry name" value="dCache_3"/>
    <property type="match status" value="1"/>
</dbReference>
<feature type="region of interest" description="Disordered" evidence="15">
    <location>
        <begin position="851"/>
        <end position="872"/>
    </location>
</feature>
<evidence type="ECO:0000256" key="10">
    <source>
        <dbReference type="ARBA" id="ARBA00022840"/>
    </source>
</evidence>
<protein>
    <recommendedName>
        <fullName evidence="3">histidine kinase</fullName>
        <ecNumber evidence="3">2.7.13.3</ecNumber>
    </recommendedName>
</protein>
<dbReference type="SMART" id="SM00091">
    <property type="entry name" value="PAS"/>
    <property type="match status" value="1"/>
</dbReference>
<dbReference type="SUPFAM" id="SSF55874">
    <property type="entry name" value="ATPase domain of HSP90 chaperone/DNA topoisomerase II/histidine kinase"/>
    <property type="match status" value="1"/>
</dbReference>
<dbReference type="PROSITE" id="PS50112">
    <property type="entry name" value="PAS"/>
    <property type="match status" value="1"/>
</dbReference>
<dbReference type="EC" id="2.7.13.3" evidence="3"/>
<dbReference type="InterPro" id="IPR029150">
    <property type="entry name" value="dCache_3"/>
</dbReference>
<dbReference type="Gene3D" id="3.30.565.10">
    <property type="entry name" value="Histidine kinase-like ATPase, C-terminal domain"/>
    <property type="match status" value="1"/>
</dbReference>
<keyword evidence="4" id="KW-1003">Cell membrane</keyword>
<dbReference type="OrthoDB" id="5555106at2"/>
<dbReference type="InterPro" id="IPR029151">
    <property type="entry name" value="Sensor-like_sf"/>
</dbReference>
<dbReference type="InterPro" id="IPR036097">
    <property type="entry name" value="HisK_dim/P_sf"/>
</dbReference>
<dbReference type="SUPFAM" id="SSF47384">
    <property type="entry name" value="Homodimeric domain of signal transducing histidine kinase"/>
    <property type="match status" value="1"/>
</dbReference>
<keyword evidence="6" id="KW-0808">Transferase</keyword>
<evidence type="ECO:0000256" key="5">
    <source>
        <dbReference type="ARBA" id="ARBA00022553"/>
    </source>
</evidence>
<evidence type="ECO:0000256" key="4">
    <source>
        <dbReference type="ARBA" id="ARBA00022475"/>
    </source>
</evidence>
<evidence type="ECO:0000259" key="17">
    <source>
        <dbReference type="PROSITE" id="PS50109"/>
    </source>
</evidence>
<dbReference type="CDD" id="cd00130">
    <property type="entry name" value="PAS"/>
    <property type="match status" value="1"/>
</dbReference>
<feature type="domain" description="PAC" evidence="20">
    <location>
        <begin position="418"/>
        <end position="468"/>
    </location>
</feature>
<dbReference type="InterPro" id="IPR011006">
    <property type="entry name" value="CheY-like_superfamily"/>
</dbReference>
<keyword evidence="13 16" id="KW-0472">Membrane</keyword>
<dbReference type="PROSITE" id="PS50113">
    <property type="entry name" value="PAC"/>
    <property type="match status" value="1"/>
</dbReference>
<name>A0A1V3NGM9_9GAMM</name>
<feature type="domain" description="Histidine kinase" evidence="17">
    <location>
        <begin position="486"/>
        <end position="703"/>
    </location>
</feature>
<dbReference type="NCBIfam" id="TIGR00229">
    <property type="entry name" value="sensory_box"/>
    <property type="match status" value="1"/>
</dbReference>
<dbReference type="GO" id="GO:0005886">
    <property type="term" value="C:plasma membrane"/>
    <property type="evidence" value="ECO:0007669"/>
    <property type="project" value="UniProtKB-SubCell"/>
</dbReference>
<dbReference type="GO" id="GO:0005524">
    <property type="term" value="F:ATP binding"/>
    <property type="evidence" value="ECO:0007669"/>
    <property type="project" value="UniProtKB-KW"/>
</dbReference>
<dbReference type="InterPro" id="IPR036890">
    <property type="entry name" value="HATPase_C_sf"/>
</dbReference>
<dbReference type="SMART" id="SM00448">
    <property type="entry name" value="REC"/>
    <property type="match status" value="1"/>
</dbReference>
<dbReference type="PANTHER" id="PTHR43047">
    <property type="entry name" value="TWO-COMPONENT HISTIDINE PROTEIN KINASE"/>
    <property type="match status" value="1"/>
</dbReference>
<evidence type="ECO:0000256" key="15">
    <source>
        <dbReference type="SAM" id="MobiDB-lite"/>
    </source>
</evidence>
<dbReference type="Pfam" id="PF00989">
    <property type="entry name" value="PAS"/>
    <property type="match status" value="1"/>
</dbReference>
<keyword evidence="22" id="KW-1185">Reference proteome</keyword>
<dbReference type="GO" id="GO:0000155">
    <property type="term" value="F:phosphorelay sensor kinase activity"/>
    <property type="evidence" value="ECO:0007669"/>
    <property type="project" value="InterPro"/>
</dbReference>
<feature type="region of interest" description="Disordered" evidence="15">
    <location>
        <begin position="400"/>
        <end position="431"/>
    </location>
</feature>
<dbReference type="AlphaFoldDB" id="A0A1V3NGM9"/>
<evidence type="ECO:0000256" key="2">
    <source>
        <dbReference type="ARBA" id="ARBA00004651"/>
    </source>
</evidence>
<dbReference type="InterPro" id="IPR013767">
    <property type="entry name" value="PAS_fold"/>
</dbReference>
<comment type="subcellular location">
    <subcellularLocation>
        <location evidence="2">Cell membrane</location>
        <topology evidence="2">Multi-pass membrane protein</topology>
    </subcellularLocation>
</comment>
<dbReference type="RefSeq" id="WP_077278837.1">
    <property type="nucleotide sequence ID" value="NZ_MVBK01000049.1"/>
</dbReference>
<evidence type="ECO:0000256" key="13">
    <source>
        <dbReference type="ARBA" id="ARBA00023136"/>
    </source>
</evidence>
<dbReference type="Pfam" id="PF02518">
    <property type="entry name" value="HATPase_c"/>
    <property type="match status" value="1"/>
</dbReference>
<dbReference type="FunFam" id="3.30.565.10:FF:000006">
    <property type="entry name" value="Sensor histidine kinase WalK"/>
    <property type="match status" value="1"/>
</dbReference>
<feature type="transmembrane region" description="Helical" evidence="16">
    <location>
        <begin position="310"/>
        <end position="333"/>
    </location>
</feature>
<evidence type="ECO:0000256" key="9">
    <source>
        <dbReference type="ARBA" id="ARBA00022777"/>
    </source>
</evidence>
<dbReference type="SUPFAM" id="SSF55785">
    <property type="entry name" value="PYP-like sensor domain (PAS domain)"/>
    <property type="match status" value="1"/>
</dbReference>
<dbReference type="Proteomes" id="UP000189462">
    <property type="component" value="Unassembled WGS sequence"/>
</dbReference>
<dbReference type="InterPro" id="IPR003594">
    <property type="entry name" value="HATPase_dom"/>
</dbReference>
<dbReference type="InterPro" id="IPR004358">
    <property type="entry name" value="Sig_transdc_His_kin-like_C"/>
</dbReference>
<dbReference type="Pfam" id="PF00512">
    <property type="entry name" value="HisKA"/>
    <property type="match status" value="1"/>
</dbReference>
<proteinExistence type="predicted"/>
<evidence type="ECO:0000256" key="12">
    <source>
        <dbReference type="ARBA" id="ARBA00023012"/>
    </source>
</evidence>
<feature type="modified residue" description="4-aspartylphosphate" evidence="14">
    <location>
        <position position="779"/>
    </location>
</feature>
<dbReference type="PROSITE" id="PS50109">
    <property type="entry name" value="HIS_KIN"/>
    <property type="match status" value="1"/>
</dbReference>
<dbReference type="InterPro" id="IPR005467">
    <property type="entry name" value="His_kinase_dom"/>
</dbReference>
<evidence type="ECO:0000256" key="6">
    <source>
        <dbReference type="ARBA" id="ARBA00022679"/>
    </source>
</evidence>
<keyword evidence="8" id="KW-0547">Nucleotide-binding</keyword>
<dbReference type="InterPro" id="IPR000014">
    <property type="entry name" value="PAS"/>
</dbReference>
<evidence type="ECO:0000313" key="21">
    <source>
        <dbReference type="EMBL" id="OOG24231.1"/>
    </source>
</evidence>
<accession>A0A1V3NGM9</accession>
<reference evidence="21 22" key="1">
    <citation type="submission" date="2017-02" db="EMBL/GenBank/DDBJ databases">
        <title>Genomic diversity within the haloalkaliphilic genus Thioalkalivibrio.</title>
        <authorList>
            <person name="Ahn A.-C."/>
            <person name="Meier-Kolthoff J."/>
            <person name="Overmars L."/>
            <person name="Richter M."/>
            <person name="Woyke T."/>
            <person name="Sorokin D.Y."/>
            <person name="Muyzer G."/>
        </authorList>
    </citation>
    <scope>NUCLEOTIDE SEQUENCE [LARGE SCALE GENOMIC DNA]</scope>
    <source>
        <strain evidence="21 22">ALJD</strain>
    </source>
</reference>
<dbReference type="SUPFAM" id="SSF52172">
    <property type="entry name" value="CheY-like"/>
    <property type="match status" value="1"/>
</dbReference>
<dbReference type="FunFam" id="1.10.287.130:FF:000038">
    <property type="entry name" value="Sensory transduction histidine kinase"/>
    <property type="match status" value="1"/>
</dbReference>
<dbReference type="InterPro" id="IPR035965">
    <property type="entry name" value="PAS-like_dom_sf"/>
</dbReference>
<evidence type="ECO:0000256" key="7">
    <source>
        <dbReference type="ARBA" id="ARBA00022692"/>
    </source>
</evidence>
<evidence type="ECO:0000313" key="22">
    <source>
        <dbReference type="Proteomes" id="UP000189462"/>
    </source>
</evidence>
<evidence type="ECO:0000259" key="18">
    <source>
        <dbReference type="PROSITE" id="PS50110"/>
    </source>
</evidence>
<dbReference type="PROSITE" id="PS50110">
    <property type="entry name" value="RESPONSE_REGULATORY"/>
    <property type="match status" value="1"/>
</dbReference>
<evidence type="ECO:0000256" key="11">
    <source>
        <dbReference type="ARBA" id="ARBA00022989"/>
    </source>
</evidence>
<comment type="caution">
    <text evidence="21">The sequence shown here is derived from an EMBL/GenBank/DDBJ whole genome shotgun (WGS) entry which is preliminary data.</text>
</comment>
<dbReference type="STRING" id="108003.B1C78_09095"/>